<dbReference type="OrthoDB" id="198787at2759"/>
<feature type="compositionally biased region" description="Basic and acidic residues" evidence="1">
    <location>
        <begin position="1"/>
        <end position="10"/>
    </location>
</feature>
<dbReference type="InterPro" id="IPR033468">
    <property type="entry name" value="Metaxin_GST"/>
</dbReference>
<dbReference type="Pfam" id="PF17171">
    <property type="entry name" value="GST_C_6"/>
    <property type="match status" value="1"/>
</dbReference>
<dbReference type="Proteomes" id="UP000799753">
    <property type="component" value="Unassembled WGS sequence"/>
</dbReference>
<accession>A0A6A6SE01</accession>
<proteinExistence type="predicted"/>
<evidence type="ECO:0008006" key="6">
    <source>
        <dbReference type="Google" id="ProtNLM"/>
    </source>
</evidence>
<dbReference type="InterPro" id="IPR012336">
    <property type="entry name" value="Thioredoxin-like_fold"/>
</dbReference>
<dbReference type="GO" id="GO:0001401">
    <property type="term" value="C:SAM complex"/>
    <property type="evidence" value="ECO:0007669"/>
    <property type="project" value="TreeGrafter"/>
</dbReference>
<evidence type="ECO:0000313" key="4">
    <source>
        <dbReference type="EMBL" id="KAF2646066.1"/>
    </source>
</evidence>
<organism evidence="4 5">
    <name type="scientific">Massarina eburnea CBS 473.64</name>
    <dbReference type="NCBI Taxonomy" id="1395130"/>
    <lineage>
        <taxon>Eukaryota</taxon>
        <taxon>Fungi</taxon>
        <taxon>Dikarya</taxon>
        <taxon>Ascomycota</taxon>
        <taxon>Pezizomycotina</taxon>
        <taxon>Dothideomycetes</taxon>
        <taxon>Pleosporomycetidae</taxon>
        <taxon>Pleosporales</taxon>
        <taxon>Massarineae</taxon>
        <taxon>Massarinaceae</taxon>
        <taxon>Massarina</taxon>
    </lineage>
</organism>
<dbReference type="PANTHER" id="PTHR12289">
    <property type="entry name" value="METAXIN RELATED"/>
    <property type="match status" value="1"/>
</dbReference>
<dbReference type="AlphaFoldDB" id="A0A6A6SE01"/>
<evidence type="ECO:0000259" key="3">
    <source>
        <dbReference type="Pfam" id="PF17172"/>
    </source>
</evidence>
<gene>
    <name evidence="4" type="ORF">P280DRAFT_414997</name>
</gene>
<evidence type="ECO:0000259" key="2">
    <source>
        <dbReference type="Pfam" id="PF17171"/>
    </source>
</evidence>
<sequence>MAPESEKDASTSESRSSRKTSRPTAPPRNFFAVPTPIKQLFDRFPLLTYPSNELPLRAPALHRRSANILYIFATGAGDRELSFNPGCLKWQTYMTFCGVPFRVERSNNHASPSGTLPFLKPAEREDEVGGKKEVEYVTSAKLQRWCREECERSAKDGGEGKSRAGMGMGVVEEPGDFRYEAYLSLIDLRIRRAWLYTIYLSPTSLRTPSEPLYILPTSTNPLVRLSTASSLRTAASAEILKHSAVVNATHILAEAEEAFRALEMLLGDNDWFFGARRPGLFDAAVFAYTHLLLDDGFAGGWADTRLCDSVRGRRGLVAHRERVWRGYF</sequence>
<protein>
    <recommendedName>
        <fullName evidence="6">Mitochondrial outer membrane protein</fullName>
    </recommendedName>
</protein>
<evidence type="ECO:0000256" key="1">
    <source>
        <dbReference type="SAM" id="MobiDB-lite"/>
    </source>
</evidence>
<dbReference type="PANTHER" id="PTHR12289:SF44">
    <property type="entry name" value="OUTER MEMBRANE PROTEIN (SAM35), PUTATIVE (AFU_ORTHOLOGUE AFUA_1G13180)-RELATED"/>
    <property type="match status" value="1"/>
</dbReference>
<reference evidence="4" key="1">
    <citation type="journal article" date="2020" name="Stud. Mycol.">
        <title>101 Dothideomycetes genomes: a test case for predicting lifestyles and emergence of pathogens.</title>
        <authorList>
            <person name="Haridas S."/>
            <person name="Albert R."/>
            <person name="Binder M."/>
            <person name="Bloem J."/>
            <person name="Labutti K."/>
            <person name="Salamov A."/>
            <person name="Andreopoulos B."/>
            <person name="Baker S."/>
            <person name="Barry K."/>
            <person name="Bills G."/>
            <person name="Bluhm B."/>
            <person name="Cannon C."/>
            <person name="Castanera R."/>
            <person name="Culley D."/>
            <person name="Daum C."/>
            <person name="Ezra D."/>
            <person name="Gonzalez J."/>
            <person name="Henrissat B."/>
            <person name="Kuo A."/>
            <person name="Liang C."/>
            <person name="Lipzen A."/>
            <person name="Lutzoni F."/>
            <person name="Magnuson J."/>
            <person name="Mondo S."/>
            <person name="Nolan M."/>
            <person name="Ohm R."/>
            <person name="Pangilinan J."/>
            <person name="Park H.-J."/>
            <person name="Ramirez L."/>
            <person name="Alfaro M."/>
            <person name="Sun H."/>
            <person name="Tritt A."/>
            <person name="Yoshinaga Y."/>
            <person name="Zwiers L.-H."/>
            <person name="Turgeon B."/>
            <person name="Goodwin S."/>
            <person name="Spatafora J."/>
            <person name="Crous P."/>
            <person name="Grigoriev I."/>
        </authorList>
    </citation>
    <scope>NUCLEOTIDE SEQUENCE</scope>
    <source>
        <strain evidence="4">CBS 473.64</strain>
    </source>
</reference>
<evidence type="ECO:0000313" key="5">
    <source>
        <dbReference type="Proteomes" id="UP000799753"/>
    </source>
</evidence>
<dbReference type="InterPro" id="IPR050931">
    <property type="entry name" value="Mito_Protein_Transport_Metaxin"/>
</dbReference>
<keyword evidence="5" id="KW-1185">Reference proteome</keyword>
<feature type="non-terminal residue" evidence="4">
    <location>
        <position position="328"/>
    </location>
</feature>
<feature type="domain" description="Thioredoxin-like fold" evidence="3">
    <location>
        <begin position="85"/>
        <end position="133"/>
    </location>
</feature>
<dbReference type="Pfam" id="PF17172">
    <property type="entry name" value="GST_N_4"/>
    <property type="match status" value="1"/>
</dbReference>
<dbReference type="GO" id="GO:0007005">
    <property type="term" value="P:mitochondrion organization"/>
    <property type="evidence" value="ECO:0007669"/>
    <property type="project" value="TreeGrafter"/>
</dbReference>
<name>A0A6A6SE01_9PLEO</name>
<feature type="domain" description="Metaxin glutathione S-transferase" evidence="2">
    <location>
        <begin position="255"/>
        <end position="323"/>
    </location>
</feature>
<feature type="region of interest" description="Disordered" evidence="1">
    <location>
        <begin position="1"/>
        <end position="30"/>
    </location>
</feature>
<dbReference type="EMBL" id="MU006776">
    <property type="protein sequence ID" value="KAF2646066.1"/>
    <property type="molecule type" value="Genomic_DNA"/>
</dbReference>